<dbReference type="PANTHER" id="PTHR38436">
    <property type="entry name" value="POLYKETIDE CYCLASE SNOAL-LIKE DOMAIN"/>
    <property type="match status" value="1"/>
</dbReference>
<dbReference type="PANTHER" id="PTHR38436:SF1">
    <property type="entry name" value="ESTER CYCLASE"/>
    <property type="match status" value="1"/>
</dbReference>
<dbReference type="KEGG" id="kphy:AOZ06_21655"/>
<dbReference type="EMBL" id="CP012752">
    <property type="protein sequence ID" value="ALG09172.1"/>
    <property type="molecule type" value="Genomic_DNA"/>
</dbReference>
<accession>A0A0N9HZL0</accession>
<dbReference type="InterPro" id="IPR032710">
    <property type="entry name" value="NTF2-like_dom_sf"/>
</dbReference>
<evidence type="ECO:0000313" key="1">
    <source>
        <dbReference type="EMBL" id="ALG09172.1"/>
    </source>
</evidence>
<dbReference type="Proteomes" id="UP000063699">
    <property type="component" value="Chromosome"/>
</dbReference>
<dbReference type="Gene3D" id="3.10.450.50">
    <property type="match status" value="1"/>
</dbReference>
<dbReference type="GO" id="GO:0030638">
    <property type="term" value="P:polyketide metabolic process"/>
    <property type="evidence" value="ECO:0007669"/>
    <property type="project" value="InterPro"/>
</dbReference>
<organism evidence="1 2">
    <name type="scientific">Kibdelosporangium phytohabitans</name>
    <dbReference type="NCBI Taxonomy" id="860235"/>
    <lineage>
        <taxon>Bacteria</taxon>
        <taxon>Bacillati</taxon>
        <taxon>Actinomycetota</taxon>
        <taxon>Actinomycetes</taxon>
        <taxon>Pseudonocardiales</taxon>
        <taxon>Pseudonocardiaceae</taxon>
        <taxon>Kibdelosporangium</taxon>
    </lineage>
</organism>
<reference evidence="1 2" key="1">
    <citation type="submission" date="2015-07" db="EMBL/GenBank/DDBJ databases">
        <title>Genome sequencing of Kibdelosporangium phytohabitans.</title>
        <authorList>
            <person name="Qin S."/>
            <person name="Xing K."/>
        </authorList>
    </citation>
    <scope>NUCLEOTIDE SEQUENCE [LARGE SCALE GENOMIC DNA]</scope>
    <source>
        <strain evidence="1 2">KLBMP1111</strain>
    </source>
</reference>
<sequence length="146" mass="16183">MSEQDNNVAVYRRLIDECFNKGDLDAVEEIAAPHFVEHEVQAEGVGPDVLKEAITFLRTAMPDLHFEIEDMAVVGDRIWSRIEATGTHDGPIFGRPATGNPVRMGFMDVSRFENGQIVEHWGIPDNLAMLLQMGIVSLPQPEPAAD</sequence>
<evidence type="ECO:0008006" key="3">
    <source>
        <dbReference type="Google" id="ProtNLM"/>
    </source>
</evidence>
<gene>
    <name evidence="1" type="ORF">AOZ06_21655</name>
</gene>
<dbReference type="Pfam" id="PF07366">
    <property type="entry name" value="SnoaL"/>
    <property type="match status" value="1"/>
</dbReference>
<dbReference type="RefSeq" id="WP_054291076.1">
    <property type="nucleotide sequence ID" value="NZ_CP012752.1"/>
</dbReference>
<protein>
    <recommendedName>
        <fullName evidence="3">Ester cyclase</fullName>
    </recommendedName>
</protein>
<evidence type="ECO:0000313" key="2">
    <source>
        <dbReference type="Proteomes" id="UP000063699"/>
    </source>
</evidence>
<dbReference type="InterPro" id="IPR009959">
    <property type="entry name" value="Cyclase_SnoaL-like"/>
</dbReference>
<proteinExistence type="predicted"/>
<dbReference type="STRING" id="860235.AOZ06_21655"/>
<keyword evidence="2" id="KW-1185">Reference proteome</keyword>
<dbReference type="SUPFAM" id="SSF54427">
    <property type="entry name" value="NTF2-like"/>
    <property type="match status" value="1"/>
</dbReference>
<name>A0A0N9HZL0_9PSEU</name>
<dbReference type="AlphaFoldDB" id="A0A0N9HZL0"/>
<dbReference type="OrthoDB" id="5181013at2"/>